<dbReference type="InterPro" id="IPR008201">
    <property type="entry name" value="HepT-like"/>
</dbReference>
<dbReference type="GO" id="GO:0016787">
    <property type="term" value="F:hydrolase activity"/>
    <property type="evidence" value="ECO:0007669"/>
    <property type="project" value="UniProtKB-KW"/>
</dbReference>
<keyword evidence="2" id="KW-0540">Nuclease</keyword>
<dbReference type="Proteomes" id="UP000078454">
    <property type="component" value="Unassembled WGS sequence"/>
</dbReference>
<sequence length="143" mass="16264">MYFINHEQIDGRIQFLSVLAEASQQLEAQWAQGKQDLTWQLSQERVLHLAIETVTDVGSLLIDAFILRDASSYEDIVEIVHGEGAYSESLTETLLQLVKLRKPLVQDFVVWQRQDLHPLIPKLPAAFEEFAASVRAFIKSELA</sequence>
<protein>
    <recommendedName>
        <fullName evidence="7">DUF86 domain-containing protein</fullName>
    </recommendedName>
</protein>
<keyword evidence="6" id="KW-1185">Reference proteome</keyword>
<evidence type="ECO:0000313" key="6">
    <source>
        <dbReference type="Proteomes" id="UP000078454"/>
    </source>
</evidence>
<dbReference type="STRING" id="1850517.A8708_29525"/>
<dbReference type="PANTHER" id="PTHR33397:SF5">
    <property type="entry name" value="RNASE YUTE-RELATED"/>
    <property type="match status" value="1"/>
</dbReference>
<dbReference type="RefSeq" id="WP_068662620.1">
    <property type="nucleotide sequence ID" value="NZ_LYPB01000049.1"/>
</dbReference>
<dbReference type="PANTHER" id="PTHR33397">
    <property type="entry name" value="UPF0331 PROTEIN YUTE"/>
    <property type="match status" value="1"/>
</dbReference>
<evidence type="ECO:0000256" key="2">
    <source>
        <dbReference type="ARBA" id="ARBA00022722"/>
    </source>
</evidence>
<proteinExistence type="inferred from homology"/>
<evidence type="ECO:0000256" key="1">
    <source>
        <dbReference type="ARBA" id="ARBA00022649"/>
    </source>
</evidence>
<organism evidence="5 6">
    <name type="scientific">Paenibacillus oryzisoli</name>
    <dbReference type="NCBI Taxonomy" id="1850517"/>
    <lineage>
        <taxon>Bacteria</taxon>
        <taxon>Bacillati</taxon>
        <taxon>Bacillota</taxon>
        <taxon>Bacilli</taxon>
        <taxon>Bacillales</taxon>
        <taxon>Paenibacillaceae</taxon>
        <taxon>Paenibacillus</taxon>
    </lineage>
</organism>
<dbReference type="EMBL" id="LYPB01000049">
    <property type="protein sequence ID" value="OAS21040.1"/>
    <property type="molecule type" value="Genomic_DNA"/>
</dbReference>
<dbReference type="Pfam" id="PF01934">
    <property type="entry name" value="HepT-like"/>
    <property type="match status" value="1"/>
</dbReference>
<name>A0A198AIY6_9BACL</name>
<dbReference type="InterPro" id="IPR052379">
    <property type="entry name" value="Type_VII_TA_RNase"/>
</dbReference>
<reference evidence="5 6" key="1">
    <citation type="submission" date="2016-05" db="EMBL/GenBank/DDBJ databases">
        <title>Paenibacillus sp. 1ZS3-15 nov., isolated from the rhizosphere soil.</title>
        <authorList>
            <person name="Zhang X.X."/>
            <person name="Zhang J."/>
        </authorList>
    </citation>
    <scope>NUCLEOTIDE SEQUENCE [LARGE SCALE GENOMIC DNA]</scope>
    <source>
        <strain evidence="5 6">1ZS3-15</strain>
    </source>
</reference>
<dbReference type="GO" id="GO:0004540">
    <property type="term" value="F:RNA nuclease activity"/>
    <property type="evidence" value="ECO:0007669"/>
    <property type="project" value="InterPro"/>
</dbReference>
<dbReference type="GO" id="GO:0110001">
    <property type="term" value="C:toxin-antitoxin complex"/>
    <property type="evidence" value="ECO:0007669"/>
    <property type="project" value="InterPro"/>
</dbReference>
<evidence type="ECO:0000256" key="3">
    <source>
        <dbReference type="ARBA" id="ARBA00022801"/>
    </source>
</evidence>
<gene>
    <name evidence="5" type="ORF">A8708_29525</name>
</gene>
<keyword evidence="3" id="KW-0378">Hydrolase</keyword>
<evidence type="ECO:0000256" key="4">
    <source>
        <dbReference type="ARBA" id="ARBA00024207"/>
    </source>
</evidence>
<comment type="caution">
    <text evidence="5">The sequence shown here is derived from an EMBL/GenBank/DDBJ whole genome shotgun (WGS) entry which is preliminary data.</text>
</comment>
<keyword evidence="1" id="KW-1277">Toxin-antitoxin system</keyword>
<evidence type="ECO:0000313" key="5">
    <source>
        <dbReference type="EMBL" id="OAS21040.1"/>
    </source>
</evidence>
<evidence type="ECO:0008006" key="7">
    <source>
        <dbReference type="Google" id="ProtNLM"/>
    </source>
</evidence>
<dbReference type="OrthoDB" id="2375467at2"/>
<accession>A0A198AIY6</accession>
<dbReference type="Gene3D" id="1.20.120.580">
    <property type="entry name" value="bsu32300-like"/>
    <property type="match status" value="1"/>
</dbReference>
<dbReference type="AlphaFoldDB" id="A0A198AIY6"/>
<dbReference type="InterPro" id="IPR037038">
    <property type="entry name" value="HepT-like_sf"/>
</dbReference>
<comment type="similarity">
    <text evidence="4">Belongs to the HepT RNase toxin family.</text>
</comment>